<organism evidence="2">
    <name type="scientific">viral metagenome</name>
    <dbReference type="NCBI Taxonomy" id="1070528"/>
    <lineage>
        <taxon>unclassified sequences</taxon>
        <taxon>metagenomes</taxon>
        <taxon>organismal metagenomes</taxon>
    </lineage>
</organism>
<proteinExistence type="predicted"/>
<dbReference type="PANTHER" id="PTHR45856">
    <property type="entry name" value="ALPHA/BETA-HYDROLASES SUPERFAMILY PROTEIN"/>
    <property type="match status" value="1"/>
</dbReference>
<dbReference type="EMBL" id="MN739435">
    <property type="protein sequence ID" value="QHT04555.1"/>
    <property type="molecule type" value="Genomic_DNA"/>
</dbReference>
<dbReference type="AlphaFoldDB" id="A0A6C0CM45"/>
<name>A0A6C0CM45_9ZZZZ</name>
<dbReference type="InterPro" id="IPR029058">
    <property type="entry name" value="AB_hydrolase_fold"/>
</dbReference>
<accession>A0A6C0CM45</accession>
<evidence type="ECO:0000313" key="2">
    <source>
        <dbReference type="EMBL" id="QHT04555.1"/>
    </source>
</evidence>
<dbReference type="InterPro" id="IPR002921">
    <property type="entry name" value="Fungal_lipase-type"/>
</dbReference>
<dbReference type="GO" id="GO:0006629">
    <property type="term" value="P:lipid metabolic process"/>
    <property type="evidence" value="ECO:0007669"/>
    <property type="project" value="InterPro"/>
</dbReference>
<protein>
    <recommendedName>
        <fullName evidence="1">Fungal lipase-type domain-containing protein</fullName>
    </recommendedName>
</protein>
<feature type="domain" description="Fungal lipase-type" evidence="1">
    <location>
        <begin position="87"/>
        <end position="233"/>
    </location>
</feature>
<dbReference type="InterPro" id="IPR051218">
    <property type="entry name" value="Sec_MonoDiacylglyc_Lipase"/>
</dbReference>
<dbReference type="Gene3D" id="3.40.50.1820">
    <property type="entry name" value="alpha/beta hydrolase"/>
    <property type="match status" value="1"/>
</dbReference>
<dbReference type="Pfam" id="PF01764">
    <property type="entry name" value="Lipase_3"/>
    <property type="match status" value="1"/>
</dbReference>
<dbReference type="CDD" id="cd00519">
    <property type="entry name" value="Lipase_3"/>
    <property type="match status" value="1"/>
</dbReference>
<dbReference type="SUPFAM" id="SSF53474">
    <property type="entry name" value="alpha/beta-Hydrolases"/>
    <property type="match status" value="1"/>
</dbReference>
<dbReference type="PANTHER" id="PTHR45856:SF24">
    <property type="entry name" value="FUNGAL LIPASE-LIKE DOMAIN-CONTAINING PROTEIN"/>
    <property type="match status" value="1"/>
</dbReference>
<reference evidence="2" key="1">
    <citation type="journal article" date="2020" name="Nature">
        <title>Giant virus diversity and host interactions through global metagenomics.</title>
        <authorList>
            <person name="Schulz F."/>
            <person name="Roux S."/>
            <person name="Paez-Espino D."/>
            <person name="Jungbluth S."/>
            <person name="Walsh D.A."/>
            <person name="Denef V.J."/>
            <person name="McMahon K.D."/>
            <person name="Konstantinidis K.T."/>
            <person name="Eloe-Fadrosh E.A."/>
            <person name="Kyrpides N.C."/>
            <person name="Woyke T."/>
        </authorList>
    </citation>
    <scope>NUCLEOTIDE SEQUENCE</scope>
    <source>
        <strain evidence="2">GVMAG-M-3300021343-4</strain>
    </source>
</reference>
<sequence length="288" mass="33987">MSLNNVVKDIFWDCALTSELAFNSIDELVGLWNNRNTSNEIKVEFKEASRELFQKLVQKPQFINVDDDESDELVRVCILEFKDKYIVGFRGTETKLDLKSDIDIRKVPITYNNKTLVYKRRNREHKLKMHCGFYRQYLRIKEYLDVILESFDKSKKVIFTGFSLGGALATIASFYYRLKYPISVLGDYTPMWCVTYGSPRVGNKWFSKFYNVSVDAHIYRIILYGDSITRMPSFSRFKHIGTKIVLCKSGIKFKHSERHTIFKRLCICQNPFKFHSLHLYIKRLDKLL</sequence>
<evidence type="ECO:0000259" key="1">
    <source>
        <dbReference type="Pfam" id="PF01764"/>
    </source>
</evidence>